<keyword evidence="4" id="KW-1185">Reference proteome</keyword>
<organism evidence="3 4">
    <name type="scientific">Streptomyces thioluteus</name>
    <dbReference type="NCBI Taxonomy" id="66431"/>
    <lineage>
        <taxon>Bacteria</taxon>
        <taxon>Bacillati</taxon>
        <taxon>Actinomycetota</taxon>
        <taxon>Actinomycetes</taxon>
        <taxon>Kitasatosporales</taxon>
        <taxon>Streptomycetaceae</taxon>
        <taxon>Streptomyces</taxon>
    </lineage>
</organism>
<evidence type="ECO:0008006" key="5">
    <source>
        <dbReference type="Google" id="ProtNLM"/>
    </source>
</evidence>
<feature type="transmembrane region" description="Helical" evidence="2">
    <location>
        <begin position="52"/>
        <end position="74"/>
    </location>
</feature>
<sequence length="229" mass="24829">MPPPPEGAARRAPRPPRPTAPAPQRDRAAWPARPPTTNREPGEPGKGSVRQLALFSVACLAVFGYLATALFYTLPTNALSSRHSKGARTVLNTVTPENWAFFTRNPQNGQSGIYAYGRDGSVRSLLATPQGDPSNLFGLSRTQRAQGPELGFLNAAATTHWIPCAGFLEPCMKEAAARPAQKVTNSSPVATVCGDAFLTEEKTVPWSFRNQVPYTKRVVHIVHLDVRCQ</sequence>
<keyword evidence="2" id="KW-0472">Membrane</keyword>
<dbReference type="Pfam" id="PF17418">
    <property type="entry name" value="SdpA"/>
    <property type="match status" value="1"/>
</dbReference>
<reference evidence="3 4" key="1">
    <citation type="journal article" date="2019" name="Int. J. Syst. Evol. Microbiol.">
        <title>The Global Catalogue of Microorganisms (GCM) 10K type strain sequencing project: providing services to taxonomists for standard genome sequencing and annotation.</title>
        <authorList>
            <consortium name="The Broad Institute Genomics Platform"/>
            <consortium name="The Broad Institute Genome Sequencing Center for Infectious Disease"/>
            <person name="Wu L."/>
            <person name="Ma J."/>
        </authorList>
    </citation>
    <scope>NUCLEOTIDE SEQUENCE [LARGE SCALE GENOMIC DNA]</scope>
    <source>
        <strain evidence="3 4">JCM 4087</strain>
    </source>
</reference>
<name>A0ABN3WYC1_STRTU</name>
<accession>A0ABN3WYC1</accession>
<evidence type="ECO:0000256" key="2">
    <source>
        <dbReference type="SAM" id="Phobius"/>
    </source>
</evidence>
<gene>
    <name evidence="3" type="ORF">GCM10020221_27130</name>
</gene>
<dbReference type="InterPro" id="IPR023902">
    <property type="entry name" value="Sporulation_SdpA"/>
</dbReference>
<dbReference type="RefSeq" id="WP_344963360.1">
    <property type="nucleotide sequence ID" value="NZ_BAAAXZ010000103.1"/>
</dbReference>
<dbReference type="EMBL" id="BAAAXZ010000103">
    <property type="protein sequence ID" value="GAA2929871.1"/>
    <property type="molecule type" value="Genomic_DNA"/>
</dbReference>
<dbReference type="NCBIfam" id="TIGR04034">
    <property type="entry name" value="export_SdpA"/>
    <property type="match status" value="1"/>
</dbReference>
<dbReference type="Proteomes" id="UP001501102">
    <property type="component" value="Unassembled WGS sequence"/>
</dbReference>
<comment type="caution">
    <text evidence="3">The sequence shown here is derived from an EMBL/GenBank/DDBJ whole genome shotgun (WGS) entry which is preliminary data.</text>
</comment>
<keyword evidence="2" id="KW-1133">Transmembrane helix</keyword>
<evidence type="ECO:0000313" key="4">
    <source>
        <dbReference type="Proteomes" id="UP001501102"/>
    </source>
</evidence>
<feature type="region of interest" description="Disordered" evidence="1">
    <location>
        <begin position="1"/>
        <end position="47"/>
    </location>
</feature>
<proteinExistence type="predicted"/>
<keyword evidence="2" id="KW-0812">Transmembrane</keyword>
<evidence type="ECO:0000256" key="1">
    <source>
        <dbReference type="SAM" id="MobiDB-lite"/>
    </source>
</evidence>
<evidence type="ECO:0000313" key="3">
    <source>
        <dbReference type="EMBL" id="GAA2929871.1"/>
    </source>
</evidence>
<protein>
    <recommendedName>
        <fullName evidence="5">SdpA family antimicrobial peptide system protein</fullName>
    </recommendedName>
</protein>